<dbReference type="EMBL" id="FXTN01000004">
    <property type="protein sequence ID" value="SMO64409.1"/>
    <property type="molecule type" value="Genomic_DNA"/>
</dbReference>
<evidence type="ECO:0000256" key="3">
    <source>
        <dbReference type="ARBA" id="ARBA00023163"/>
    </source>
</evidence>
<keyword evidence="6" id="KW-1185">Reference proteome</keyword>
<proteinExistence type="predicted"/>
<keyword evidence="2 5" id="KW-0238">DNA-binding</keyword>
<keyword evidence="3" id="KW-0804">Transcription</keyword>
<evidence type="ECO:0000256" key="2">
    <source>
        <dbReference type="ARBA" id="ARBA00023125"/>
    </source>
</evidence>
<dbReference type="PROSITE" id="PS00041">
    <property type="entry name" value="HTH_ARAC_FAMILY_1"/>
    <property type="match status" value="1"/>
</dbReference>
<keyword evidence="1" id="KW-0805">Transcription regulation</keyword>
<dbReference type="AlphaFoldDB" id="A0A521CY98"/>
<reference evidence="5 6" key="1">
    <citation type="submission" date="2017-05" db="EMBL/GenBank/DDBJ databases">
        <authorList>
            <person name="Varghese N."/>
            <person name="Submissions S."/>
        </authorList>
    </citation>
    <scope>NUCLEOTIDE SEQUENCE [LARGE SCALE GENOMIC DNA]</scope>
    <source>
        <strain evidence="5 6">DSM 19036</strain>
    </source>
</reference>
<name>A0A521CY98_9SPHI</name>
<dbReference type="GO" id="GO:0043565">
    <property type="term" value="F:sequence-specific DNA binding"/>
    <property type="evidence" value="ECO:0007669"/>
    <property type="project" value="InterPro"/>
</dbReference>
<organism evidence="5 6">
    <name type="scientific">Pedobacter westerhofensis</name>
    <dbReference type="NCBI Taxonomy" id="425512"/>
    <lineage>
        <taxon>Bacteria</taxon>
        <taxon>Pseudomonadati</taxon>
        <taxon>Bacteroidota</taxon>
        <taxon>Sphingobacteriia</taxon>
        <taxon>Sphingobacteriales</taxon>
        <taxon>Sphingobacteriaceae</taxon>
        <taxon>Pedobacter</taxon>
    </lineage>
</organism>
<dbReference type="PANTHER" id="PTHR47893:SF1">
    <property type="entry name" value="REGULATORY PROTEIN PCHR"/>
    <property type="match status" value="1"/>
</dbReference>
<dbReference type="InterPro" id="IPR009057">
    <property type="entry name" value="Homeodomain-like_sf"/>
</dbReference>
<dbReference type="PROSITE" id="PS01124">
    <property type="entry name" value="HTH_ARAC_FAMILY_2"/>
    <property type="match status" value="1"/>
</dbReference>
<protein>
    <submittedName>
        <fullName evidence="5">AraC-type DNA-binding protein</fullName>
    </submittedName>
</protein>
<dbReference type="Pfam" id="PF12833">
    <property type="entry name" value="HTH_18"/>
    <property type="match status" value="1"/>
</dbReference>
<gene>
    <name evidence="5" type="ORF">SAMN06265348_104303</name>
</gene>
<evidence type="ECO:0000313" key="6">
    <source>
        <dbReference type="Proteomes" id="UP000320300"/>
    </source>
</evidence>
<dbReference type="GO" id="GO:0003700">
    <property type="term" value="F:DNA-binding transcription factor activity"/>
    <property type="evidence" value="ECO:0007669"/>
    <property type="project" value="InterPro"/>
</dbReference>
<sequence>MGQKIYPFSRYTFFITLVLHVEAVLPMKSYIRIRKGSNLIEDLSTEFYNVSTSDAVNLPSSLGSGKIRGLYFPSDLSLYLGKYHLIVPWQQETINEKDSTTFCISASIMSNEISIKKDGEWLKTNYNGPNSVLFYSYGSSVEVAYPQNEPLKTITITFTSATVSAIMDQPDVLNGLDPISPFLYLDEAVPEAETLIRKLACIGGESEPSKFEIYLAVLNLLRLTLYRSFVIKERYNSSGLLKEDAEKMFAIRKKLMENSHQTIKIAELAAEVGMGQSKMTRLFKQVFNRTLYQFAQKAKVIKAKDLLNSRNYNVSQAGYMVGYTNMTHFAKAFKKYYKVNPGDYLKRVLGDKISS</sequence>
<accession>A0A521CY98</accession>
<evidence type="ECO:0000256" key="1">
    <source>
        <dbReference type="ARBA" id="ARBA00023015"/>
    </source>
</evidence>
<feature type="domain" description="HTH araC/xylS-type" evidence="4">
    <location>
        <begin position="249"/>
        <end position="347"/>
    </location>
</feature>
<dbReference type="InterPro" id="IPR018062">
    <property type="entry name" value="HTH_AraC-typ_CS"/>
</dbReference>
<dbReference type="Gene3D" id="1.10.10.60">
    <property type="entry name" value="Homeodomain-like"/>
    <property type="match status" value="2"/>
</dbReference>
<dbReference type="PANTHER" id="PTHR47893">
    <property type="entry name" value="REGULATORY PROTEIN PCHR"/>
    <property type="match status" value="1"/>
</dbReference>
<dbReference type="SMART" id="SM00342">
    <property type="entry name" value="HTH_ARAC"/>
    <property type="match status" value="1"/>
</dbReference>
<evidence type="ECO:0000313" key="5">
    <source>
        <dbReference type="EMBL" id="SMO64409.1"/>
    </source>
</evidence>
<dbReference type="InterPro" id="IPR053142">
    <property type="entry name" value="PchR_regulatory_protein"/>
</dbReference>
<dbReference type="Proteomes" id="UP000320300">
    <property type="component" value="Unassembled WGS sequence"/>
</dbReference>
<dbReference type="SUPFAM" id="SSF46689">
    <property type="entry name" value="Homeodomain-like"/>
    <property type="match status" value="2"/>
</dbReference>
<dbReference type="InterPro" id="IPR018060">
    <property type="entry name" value="HTH_AraC"/>
</dbReference>
<evidence type="ECO:0000259" key="4">
    <source>
        <dbReference type="PROSITE" id="PS01124"/>
    </source>
</evidence>